<feature type="non-terminal residue" evidence="1">
    <location>
        <position position="46"/>
    </location>
</feature>
<gene>
    <name evidence="1" type="ORF">QYT958_LOCUS45564</name>
</gene>
<sequence>ELFQRRPLFQAQREDDQLEIISRLCGSPTPAVWPDVINLPLFATLK</sequence>
<reference evidence="1" key="1">
    <citation type="submission" date="2021-02" db="EMBL/GenBank/DDBJ databases">
        <authorList>
            <person name="Nowell W R."/>
        </authorList>
    </citation>
    <scope>NUCLEOTIDE SEQUENCE</scope>
</reference>
<protein>
    <submittedName>
        <fullName evidence="1">Uncharacterized protein</fullName>
    </submittedName>
</protein>
<organism evidence="1 2">
    <name type="scientific">Rotaria socialis</name>
    <dbReference type="NCBI Taxonomy" id="392032"/>
    <lineage>
        <taxon>Eukaryota</taxon>
        <taxon>Metazoa</taxon>
        <taxon>Spiralia</taxon>
        <taxon>Gnathifera</taxon>
        <taxon>Rotifera</taxon>
        <taxon>Eurotatoria</taxon>
        <taxon>Bdelloidea</taxon>
        <taxon>Philodinida</taxon>
        <taxon>Philodinidae</taxon>
        <taxon>Rotaria</taxon>
    </lineage>
</organism>
<evidence type="ECO:0000313" key="1">
    <source>
        <dbReference type="EMBL" id="CAF5112855.1"/>
    </source>
</evidence>
<dbReference type="EMBL" id="CAJOBR010076386">
    <property type="protein sequence ID" value="CAF5112855.1"/>
    <property type="molecule type" value="Genomic_DNA"/>
</dbReference>
<comment type="caution">
    <text evidence="1">The sequence shown here is derived from an EMBL/GenBank/DDBJ whole genome shotgun (WGS) entry which is preliminary data.</text>
</comment>
<accession>A0A822EWI5</accession>
<name>A0A822EWI5_9BILA</name>
<dbReference type="Proteomes" id="UP000663848">
    <property type="component" value="Unassembled WGS sequence"/>
</dbReference>
<evidence type="ECO:0000313" key="2">
    <source>
        <dbReference type="Proteomes" id="UP000663848"/>
    </source>
</evidence>
<dbReference type="AlphaFoldDB" id="A0A822EWI5"/>
<feature type="non-terminal residue" evidence="1">
    <location>
        <position position="1"/>
    </location>
</feature>
<proteinExistence type="predicted"/>
<dbReference type="Gene3D" id="1.10.510.10">
    <property type="entry name" value="Transferase(Phosphotransferase) domain 1"/>
    <property type="match status" value="1"/>
</dbReference>